<dbReference type="Proteomes" id="UP000652231">
    <property type="component" value="Unassembled WGS sequence"/>
</dbReference>
<dbReference type="Pfam" id="PF01425">
    <property type="entry name" value="Amidase"/>
    <property type="match status" value="1"/>
</dbReference>
<dbReference type="RefSeq" id="WP_188443174.1">
    <property type="nucleotide sequence ID" value="NZ_BMGK01000013.1"/>
</dbReference>
<evidence type="ECO:0000259" key="1">
    <source>
        <dbReference type="Pfam" id="PF01425"/>
    </source>
</evidence>
<feature type="domain" description="Amidase" evidence="1">
    <location>
        <begin position="91"/>
        <end position="368"/>
    </location>
</feature>
<reference evidence="2" key="2">
    <citation type="submission" date="2020-09" db="EMBL/GenBank/DDBJ databases">
        <authorList>
            <person name="Sun Q."/>
            <person name="Zhou Y."/>
        </authorList>
    </citation>
    <scope>NUCLEOTIDE SEQUENCE</scope>
    <source>
        <strain evidence="2">CGMCC 1.12924</strain>
    </source>
</reference>
<comment type="caution">
    <text evidence="2">The sequence shown here is derived from an EMBL/GenBank/DDBJ whole genome shotgun (WGS) entry which is preliminary data.</text>
</comment>
<evidence type="ECO:0000313" key="3">
    <source>
        <dbReference type="Proteomes" id="UP000652231"/>
    </source>
</evidence>
<dbReference type="SUPFAM" id="SSF75304">
    <property type="entry name" value="Amidase signature (AS) enzymes"/>
    <property type="match status" value="1"/>
</dbReference>
<protein>
    <submittedName>
        <fullName evidence="2">Amidase</fullName>
    </submittedName>
</protein>
<reference evidence="2" key="1">
    <citation type="journal article" date="2014" name="Int. J. Syst. Evol. Microbiol.">
        <title>Complete genome sequence of Corynebacterium casei LMG S-19264T (=DSM 44701T), isolated from a smear-ripened cheese.</title>
        <authorList>
            <consortium name="US DOE Joint Genome Institute (JGI-PGF)"/>
            <person name="Walter F."/>
            <person name="Albersmeier A."/>
            <person name="Kalinowski J."/>
            <person name="Ruckert C."/>
        </authorList>
    </citation>
    <scope>NUCLEOTIDE SEQUENCE</scope>
    <source>
        <strain evidence="2">CGMCC 1.12924</strain>
    </source>
</reference>
<dbReference type="PROSITE" id="PS51257">
    <property type="entry name" value="PROKAR_LIPOPROTEIN"/>
    <property type="match status" value="1"/>
</dbReference>
<dbReference type="PANTHER" id="PTHR42678:SF34">
    <property type="entry name" value="OS04G0183300 PROTEIN"/>
    <property type="match status" value="1"/>
</dbReference>
<dbReference type="PANTHER" id="PTHR42678">
    <property type="entry name" value="AMIDASE"/>
    <property type="match status" value="1"/>
</dbReference>
<dbReference type="EMBL" id="BMGK01000013">
    <property type="protein sequence ID" value="GGE01062.1"/>
    <property type="molecule type" value="Genomic_DNA"/>
</dbReference>
<proteinExistence type="predicted"/>
<organism evidence="2 3">
    <name type="scientific">Planktosalinus lacus</name>
    <dbReference type="NCBI Taxonomy" id="1526573"/>
    <lineage>
        <taxon>Bacteria</taxon>
        <taxon>Pseudomonadati</taxon>
        <taxon>Bacteroidota</taxon>
        <taxon>Flavobacteriia</taxon>
        <taxon>Flavobacteriales</taxon>
        <taxon>Flavobacteriaceae</taxon>
        <taxon>Planktosalinus</taxon>
    </lineage>
</organism>
<dbReference type="AlphaFoldDB" id="A0A8J2VCF2"/>
<dbReference type="InterPro" id="IPR023631">
    <property type="entry name" value="Amidase_dom"/>
</dbReference>
<keyword evidence="3" id="KW-1185">Reference proteome</keyword>
<accession>A0A8J2VCF2</accession>
<dbReference type="Gene3D" id="3.90.1300.10">
    <property type="entry name" value="Amidase signature (AS) domain"/>
    <property type="match status" value="1"/>
</dbReference>
<dbReference type="InterPro" id="IPR036928">
    <property type="entry name" value="AS_sf"/>
</dbReference>
<name>A0A8J2VCF2_9FLAO</name>
<gene>
    <name evidence="2" type="primary">gatA</name>
    <name evidence="2" type="ORF">GCM10011312_25630</name>
</gene>
<sequence>MKVVGLIIVSFILFSCASSEKQKDQINTQDELSFKVIDSKYLNSEAMWKPFEKELQSFSDERYHTLRSYILEKDIPTIQKYIANGVFSYEELTLFFLKRIQLYDRNNDKSLNSIISFNPNVIDEARSLDTSLKDGSEMHPIFGMPVLLKDNINTLEMPTTAGAVALAENFSEDAHIVKQLKAHGALILGKTNLSEWAYFFCGDCPSGYSAIGGQTLNPYGRKNIDTGGSSSGSGVATAVNFAVASVGTETSGSILSPSSQNSVVGMKPTVGLLSRSGIIPISSTLDTPGPITKFVVDNAILLSAMAGYDVQDEASYTVENTSNYYLNLNKASISGKRLGVFNHLLGDSLYANAVKHIEGLGGVIIKIEQENSSLPNFLRLLNLDMQKDLPLYFSYYGNQNLGYKTVNDIINFNQKDSLNRAPYGQKLFLGVVSDTASEKEFIAIKDTLFRNGRKFFDIPMKKYRLDGILSINNYHAGYAAVAKYPALTVPMGYDNSNTPKGLTFITKTGGEMELLQWGYAFEKATSLRKIPQEYKN</sequence>
<evidence type="ECO:0000313" key="2">
    <source>
        <dbReference type="EMBL" id="GGE01062.1"/>
    </source>
</evidence>